<dbReference type="InterPro" id="IPR036388">
    <property type="entry name" value="WH-like_DNA-bd_sf"/>
</dbReference>
<evidence type="ECO:0000259" key="4">
    <source>
        <dbReference type="PROSITE" id="PS51071"/>
    </source>
</evidence>
<keyword evidence="3" id="KW-0804">Transcription</keyword>
<dbReference type="Gene3D" id="3.40.50.10490">
    <property type="entry name" value="Glucose-6-phosphate isomerase like protein, domain 1"/>
    <property type="match status" value="1"/>
</dbReference>
<feature type="domain" description="SIS" evidence="5">
    <location>
        <begin position="141"/>
        <end position="281"/>
    </location>
</feature>
<dbReference type="GO" id="GO:0097367">
    <property type="term" value="F:carbohydrate derivative binding"/>
    <property type="evidence" value="ECO:0007669"/>
    <property type="project" value="InterPro"/>
</dbReference>
<dbReference type="InterPro" id="IPR047640">
    <property type="entry name" value="RpiR-like"/>
</dbReference>
<dbReference type="PANTHER" id="PTHR30514">
    <property type="entry name" value="GLUCOKINASE"/>
    <property type="match status" value="1"/>
</dbReference>
<dbReference type="Pfam" id="PF01418">
    <property type="entry name" value="HTH_6"/>
    <property type="match status" value="1"/>
</dbReference>
<dbReference type="PROSITE" id="PS51464">
    <property type="entry name" value="SIS"/>
    <property type="match status" value="1"/>
</dbReference>
<dbReference type="SUPFAM" id="SSF46689">
    <property type="entry name" value="Homeodomain-like"/>
    <property type="match status" value="1"/>
</dbReference>
<evidence type="ECO:0000313" key="6">
    <source>
        <dbReference type="EMBL" id="RMC31308.1"/>
    </source>
</evidence>
<dbReference type="GO" id="GO:1901135">
    <property type="term" value="P:carbohydrate derivative metabolic process"/>
    <property type="evidence" value="ECO:0007669"/>
    <property type="project" value="InterPro"/>
</dbReference>
<evidence type="ECO:0000313" key="7">
    <source>
        <dbReference type="Proteomes" id="UP000273516"/>
    </source>
</evidence>
<dbReference type="InterPro" id="IPR035472">
    <property type="entry name" value="RpiR-like_SIS"/>
</dbReference>
<dbReference type="GO" id="GO:0003677">
    <property type="term" value="F:DNA binding"/>
    <property type="evidence" value="ECO:0007669"/>
    <property type="project" value="UniProtKB-KW"/>
</dbReference>
<keyword evidence="7" id="KW-1185">Reference proteome</keyword>
<dbReference type="SUPFAM" id="SSF53697">
    <property type="entry name" value="SIS domain"/>
    <property type="match status" value="1"/>
</dbReference>
<dbReference type="InterPro" id="IPR001347">
    <property type="entry name" value="SIS_dom"/>
</dbReference>
<protein>
    <submittedName>
        <fullName evidence="6">MurR/RpiR family transcriptional regulator</fullName>
    </submittedName>
</protein>
<dbReference type="InterPro" id="IPR000281">
    <property type="entry name" value="HTH_RpiR"/>
</dbReference>
<dbReference type="EMBL" id="QOKZ01000012">
    <property type="protein sequence ID" value="RMC31308.1"/>
    <property type="molecule type" value="Genomic_DNA"/>
</dbReference>
<sequence length="301" mass="32703">MRQSVKGEDWKMGKDFYSDVAQRVSKAYSRLSAGHRQISDFIIKNPTEAATMTNVELAAKCNVSTATATRFARAIGFDSFAEFREAQINGIRNNLSHANRLSQEVDADASHFDLVRNGIEQDLANLQTTSAGLHEDTCRHTVDLILNSERVFAFGAGLSQYAIGVLMHGLEPYCRGNATNIGPMGNGNAGIRRVLHSTSKDLVITCSFPHYAAETLEITQVARKNGSSVVCITDHPTSPLTEWADEIFYAHANRRLLPNSITAAVAIAEGLIAAVANRRTEGIALHRTLDARHSPPGKGNG</sequence>
<proteinExistence type="predicted"/>
<feature type="domain" description="HTH rpiR-type" evidence="4">
    <location>
        <begin position="18"/>
        <end position="94"/>
    </location>
</feature>
<accession>A0A3M0M0K6</accession>
<name>A0A3M0M0K6_9RHOB</name>
<dbReference type="AlphaFoldDB" id="A0A3M0M0K6"/>
<dbReference type="Proteomes" id="UP000273516">
    <property type="component" value="Unassembled WGS sequence"/>
</dbReference>
<evidence type="ECO:0000256" key="2">
    <source>
        <dbReference type="ARBA" id="ARBA00023125"/>
    </source>
</evidence>
<comment type="caution">
    <text evidence="6">The sequence shown here is derived from an EMBL/GenBank/DDBJ whole genome shotgun (WGS) entry which is preliminary data.</text>
</comment>
<dbReference type="Pfam" id="PF01380">
    <property type="entry name" value="SIS"/>
    <property type="match status" value="1"/>
</dbReference>
<dbReference type="GO" id="GO:0003700">
    <property type="term" value="F:DNA-binding transcription factor activity"/>
    <property type="evidence" value="ECO:0007669"/>
    <property type="project" value="InterPro"/>
</dbReference>
<organism evidence="6 7">
    <name type="scientific">Paracoccus alkanivorans</name>
    <dbReference type="NCBI Taxonomy" id="2116655"/>
    <lineage>
        <taxon>Bacteria</taxon>
        <taxon>Pseudomonadati</taxon>
        <taxon>Pseudomonadota</taxon>
        <taxon>Alphaproteobacteria</taxon>
        <taxon>Rhodobacterales</taxon>
        <taxon>Paracoccaceae</taxon>
        <taxon>Paracoccus</taxon>
    </lineage>
</organism>
<evidence type="ECO:0000259" key="5">
    <source>
        <dbReference type="PROSITE" id="PS51464"/>
    </source>
</evidence>
<dbReference type="InterPro" id="IPR009057">
    <property type="entry name" value="Homeodomain-like_sf"/>
</dbReference>
<evidence type="ECO:0000256" key="3">
    <source>
        <dbReference type="ARBA" id="ARBA00023163"/>
    </source>
</evidence>
<dbReference type="RefSeq" id="WP_122114211.1">
    <property type="nucleotide sequence ID" value="NZ_QOKZ01000012.1"/>
</dbReference>
<keyword evidence="1" id="KW-0805">Transcription regulation</keyword>
<reference evidence="6 7" key="1">
    <citation type="submission" date="2018-07" db="EMBL/GenBank/DDBJ databases">
        <authorList>
            <person name="Zhang Y."/>
            <person name="Wang L."/>
            <person name="Ma S."/>
        </authorList>
    </citation>
    <scope>NUCLEOTIDE SEQUENCE [LARGE SCALE GENOMIC DNA]</scope>
    <source>
        <strain evidence="6 7">4-2</strain>
    </source>
</reference>
<dbReference type="InterPro" id="IPR046348">
    <property type="entry name" value="SIS_dom_sf"/>
</dbReference>
<evidence type="ECO:0000256" key="1">
    <source>
        <dbReference type="ARBA" id="ARBA00023015"/>
    </source>
</evidence>
<gene>
    <name evidence="6" type="ORF">C9E81_20415</name>
</gene>
<dbReference type="CDD" id="cd05013">
    <property type="entry name" value="SIS_RpiR"/>
    <property type="match status" value="1"/>
</dbReference>
<dbReference type="Gene3D" id="1.10.10.10">
    <property type="entry name" value="Winged helix-like DNA-binding domain superfamily/Winged helix DNA-binding domain"/>
    <property type="match status" value="1"/>
</dbReference>
<dbReference type="OrthoDB" id="9814005at2"/>
<dbReference type="PROSITE" id="PS51071">
    <property type="entry name" value="HTH_RPIR"/>
    <property type="match status" value="1"/>
</dbReference>
<keyword evidence="2" id="KW-0238">DNA-binding</keyword>